<dbReference type="InterPro" id="IPR041711">
    <property type="entry name" value="Met-tRNA-FMT_N"/>
</dbReference>
<evidence type="ECO:0000256" key="3">
    <source>
        <dbReference type="ARBA" id="ARBA00022679"/>
    </source>
</evidence>
<feature type="compositionally biased region" description="Gly residues" evidence="6">
    <location>
        <begin position="328"/>
        <end position="337"/>
    </location>
</feature>
<dbReference type="OrthoDB" id="9802815at2"/>
<name>A0A3N1G968_9ACTN</name>
<comment type="function">
    <text evidence="5">Attaches a formyl group to the free amino group of methionyl-tRNA(fMet). The formyl group appears to play a dual role in the initiator identity of N-formylmethionyl-tRNA by promoting its recognition by IF2 and preventing the misappropriation of this tRNA by the elongation apparatus.</text>
</comment>
<dbReference type="PANTHER" id="PTHR11138:SF5">
    <property type="entry name" value="METHIONYL-TRNA FORMYLTRANSFERASE, MITOCHONDRIAL"/>
    <property type="match status" value="1"/>
</dbReference>
<dbReference type="InterPro" id="IPR005794">
    <property type="entry name" value="Fmt"/>
</dbReference>
<dbReference type="InterPro" id="IPR036477">
    <property type="entry name" value="Formyl_transf_N_sf"/>
</dbReference>
<keyword evidence="4 5" id="KW-0648">Protein biosynthesis</keyword>
<dbReference type="Pfam" id="PF02911">
    <property type="entry name" value="Formyl_trans_C"/>
    <property type="match status" value="1"/>
</dbReference>
<dbReference type="Gene3D" id="3.40.50.12230">
    <property type="match status" value="1"/>
</dbReference>
<comment type="caution">
    <text evidence="9">The sequence shown here is derived from an EMBL/GenBank/DDBJ whole genome shotgun (WGS) entry which is preliminary data.</text>
</comment>
<feature type="domain" description="Formyl transferase C-terminal" evidence="8">
    <location>
        <begin position="203"/>
        <end position="304"/>
    </location>
</feature>
<evidence type="ECO:0000313" key="10">
    <source>
        <dbReference type="Proteomes" id="UP000276232"/>
    </source>
</evidence>
<dbReference type="HAMAP" id="MF_00182">
    <property type="entry name" value="Formyl_trans"/>
    <property type="match status" value="1"/>
</dbReference>
<evidence type="ECO:0000259" key="8">
    <source>
        <dbReference type="Pfam" id="PF02911"/>
    </source>
</evidence>
<dbReference type="FunCoup" id="A0A3N1G968">
    <property type="interactions" value="270"/>
</dbReference>
<keyword evidence="3 5" id="KW-0808">Transferase</keyword>
<dbReference type="Pfam" id="PF00551">
    <property type="entry name" value="Formyl_trans_N"/>
    <property type="match status" value="1"/>
</dbReference>
<feature type="binding site" evidence="5">
    <location>
        <begin position="109"/>
        <end position="112"/>
    </location>
    <ligand>
        <name>(6S)-5,6,7,8-tetrahydrofolate</name>
        <dbReference type="ChEBI" id="CHEBI:57453"/>
    </ligand>
</feature>
<dbReference type="CDD" id="cd08646">
    <property type="entry name" value="FMT_core_Met-tRNA-FMT_N"/>
    <property type="match status" value="1"/>
</dbReference>
<dbReference type="EC" id="2.1.2.9" evidence="2 5"/>
<evidence type="ECO:0000256" key="2">
    <source>
        <dbReference type="ARBA" id="ARBA00012261"/>
    </source>
</evidence>
<dbReference type="InParanoid" id="A0A3N1G968"/>
<feature type="region of interest" description="Disordered" evidence="6">
    <location>
        <begin position="249"/>
        <end position="268"/>
    </location>
</feature>
<dbReference type="AlphaFoldDB" id="A0A3N1G968"/>
<dbReference type="GO" id="GO:0005829">
    <property type="term" value="C:cytosol"/>
    <property type="evidence" value="ECO:0007669"/>
    <property type="project" value="TreeGrafter"/>
</dbReference>
<feature type="domain" description="Formyl transferase N-terminal" evidence="7">
    <location>
        <begin position="2"/>
        <end position="180"/>
    </location>
</feature>
<dbReference type="GO" id="GO:0004479">
    <property type="term" value="F:methionyl-tRNA formyltransferase activity"/>
    <property type="evidence" value="ECO:0007669"/>
    <property type="project" value="UniProtKB-UniRule"/>
</dbReference>
<evidence type="ECO:0000256" key="1">
    <source>
        <dbReference type="ARBA" id="ARBA00010699"/>
    </source>
</evidence>
<keyword evidence="10" id="KW-1185">Reference proteome</keyword>
<evidence type="ECO:0000256" key="6">
    <source>
        <dbReference type="SAM" id="MobiDB-lite"/>
    </source>
</evidence>
<evidence type="ECO:0000259" key="7">
    <source>
        <dbReference type="Pfam" id="PF00551"/>
    </source>
</evidence>
<dbReference type="Proteomes" id="UP000276232">
    <property type="component" value="Unassembled WGS sequence"/>
</dbReference>
<gene>
    <name evidence="5" type="primary">fmt</name>
    <name evidence="9" type="ORF">EDC03_3035</name>
</gene>
<reference evidence="9 10" key="1">
    <citation type="journal article" date="2015" name="Stand. Genomic Sci.">
        <title>Genomic Encyclopedia of Bacterial and Archaeal Type Strains, Phase III: the genomes of soil and plant-associated and newly described type strains.</title>
        <authorList>
            <person name="Whitman W.B."/>
            <person name="Woyke T."/>
            <person name="Klenk H.P."/>
            <person name="Zhou Y."/>
            <person name="Lilburn T.G."/>
            <person name="Beck B.J."/>
            <person name="De Vos P."/>
            <person name="Vandamme P."/>
            <person name="Eisen J.A."/>
            <person name="Garrity G."/>
            <person name="Hugenholtz P."/>
            <person name="Kyrpides N.C."/>
        </authorList>
    </citation>
    <scope>NUCLEOTIDE SEQUENCE [LARGE SCALE GENOMIC DNA]</scope>
    <source>
        <strain evidence="9 10">CECT 7306</strain>
    </source>
</reference>
<evidence type="ECO:0000256" key="4">
    <source>
        <dbReference type="ARBA" id="ARBA00022917"/>
    </source>
</evidence>
<dbReference type="FunFam" id="3.40.50.12230:FF:000001">
    <property type="entry name" value="Methionyl-tRNA formyltransferase"/>
    <property type="match status" value="1"/>
</dbReference>
<accession>A0A3N1G968</accession>
<comment type="catalytic activity">
    <reaction evidence="5">
        <text>L-methionyl-tRNA(fMet) + (6R)-10-formyltetrahydrofolate = N-formyl-L-methionyl-tRNA(fMet) + (6S)-5,6,7,8-tetrahydrofolate + H(+)</text>
        <dbReference type="Rhea" id="RHEA:24380"/>
        <dbReference type="Rhea" id="RHEA-COMP:9952"/>
        <dbReference type="Rhea" id="RHEA-COMP:9953"/>
        <dbReference type="ChEBI" id="CHEBI:15378"/>
        <dbReference type="ChEBI" id="CHEBI:57453"/>
        <dbReference type="ChEBI" id="CHEBI:78530"/>
        <dbReference type="ChEBI" id="CHEBI:78844"/>
        <dbReference type="ChEBI" id="CHEBI:195366"/>
        <dbReference type="EC" id="2.1.2.9"/>
    </reaction>
</comment>
<dbReference type="InterPro" id="IPR011034">
    <property type="entry name" value="Formyl_transferase-like_C_sf"/>
</dbReference>
<dbReference type="PANTHER" id="PTHR11138">
    <property type="entry name" value="METHIONYL-TRNA FORMYLTRANSFERASE"/>
    <property type="match status" value="1"/>
</dbReference>
<dbReference type="NCBIfam" id="TIGR00460">
    <property type="entry name" value="fmt"/>
    <property type="match status" value="1"/>
</dbReference>
<proteinExistence type="inferred from homology"/>
<dbReference type="SUPFAM" id="SSF53328">
    <property type="entry name" value="Formyltransferase"/>
    <property type="match status" value="1"/>
</dbReference>
<organism evidence="9 10">
    <name type="scientific">Pseudokineococcus lusitanus</name>
    <dbReference type="NCBI Taxonomy" id="763993"/>
    <lineage>
        <taxon>Bacteria</taxon>
        <taxon>Bacillati</taxon>
        <taxon>Actinomycetota</taxon>
        <taxon>Actinomycetes</taxon>
        <taxon>Kineosporiales</taxon>
        <taxon>Kineosporiaceae</taxon>
        <taxon>Pseudokineococcus</taxon>
    </lineage>
</organism>
<comment type="similarity">
    <text evidence="1 5">Belongs to the Fmt family.</text>
</comment>
<feature type="compositionally biased region" description="Low complexity" evidence="6">
    <location>
        <begin position="313"/>
        <end position="327"/>
    </location>
</feature>
<dbReference type="SUPFAM" id="SSF50486">
    <property type="entry name" value="FMT C-terminal domain-like"/>
    <property type="match status" value="1"/>
</dbReference>
<evidence type="ECO:0000256" key="5">
    <source>
        <dbReference type="HAMAP-Rule" id="MF_00182"/>
    </source>
</evidence>
<dbReference type="EMBL" id="RJKN01000009">
    <property type="protein sequence ID" value="ROP26799.1"/>
    <property type="molecule type" value="Genomic_DNA"/>
</dbReference>
<dbReference type="InterPro" id="IPR002376">
    <property type="entry name" value="Formyl_transf_N"/>
</dbReference>
<evidence type="ECO:0000313" key="9">
    <source>
        <dbReference type="EMBL" id="ROP26799.1"/>
    </source>
</evidence>
<protein>
    <recommendedName>
        <fullName evidence="2 5">Methionyl-tRNA formyltransferase</fullName>
        <ecNumber evidence="2 5">2.1.2.9</ecNumber>
    </recommendedName>
</protein>
<dbReference type="InterPro" id="IPR044135">
    <property type="entry name" value="Met-tRNA-FMT_C"/>
</dbReference>
<sequence>MRVVLAGTPAPAVPALQALLASSHEVVGVLTRPDARAGRGRRAVVSPVKELALEAGLPVLAPARPGDDDALRDLVALAPDCVPVVAYGALVPRRALDVPRHGWVNLHFSLLPRWRGAAPVQHALVAGDVRTGATVFRLEEGLDTGPVLGTLEEEVGPRDTSGDLLGRLATSGARLLVDVLDALGAGTATAVAQPEEGVTTAPKLRPDDARVRWEDGAAAVDRRVRGCTPAPGAWTTWRGERLRLGPVEPVGAGEGSPERIPGPGEPSVTRGGVLVGTGDGVVRLGWVQPAGRRAVDAADWARGARPAPGEVLGDGTAGDAGTSSTGGTAAGTQGGMA</sequence>
<feature type="region of interest" description="Disordered" evidence="6">
    <location>
        <begin position="304"/>
        <end position="337"/>
    </location>
</feature>
<dbReference type="CDD" id="cd08704">
    <property type="entry name" value="Met_tRNA_FMT_C"/>
    <property type="match status" value="1"/>
</dbReference>
<dbReference type="InterPro" id="IPR005793">
    <property type="entry name" value="Formyl_trans_C"/>
</dbReference>